<dbReference type="Gene3D" id="3.40.960.10">
    <property type="entry name" value="VSR Endonuclease"/>
    <property type="match status" value="1"/>
</dbReference>
<dbReference type="Proteomes" id="UP001230289">
    <property type="component" value="Unassembled WGS sequence"/>
</dbReference>
<keyword evidence="2" id="KW-1185">Reference proteome</keyword>
<protein>
    <recommendedName>
        <fullName evidence="3">DUF559 domain-containing protein</fullName>
    </recommendedName>
</protein>
<sequence length="299" mass="33591">MNAAHPSDARCDDPLMDEFDAFGIPTHRCVSYQELRGSGVSREQIRDALALGLLRRARRDVYLSGDIPDVVFRAQRVGGRLDCVAALEARGVFVHRRGQLHVQVEPHRARLRSPHSRRKRLEADGATATIHWRSQSGDAHTVDVVSALVQSFDCQEPRQIVATLDSALFLGEVDSDDVAQIFSRVPHRYRSLRRLIDGRAESGPESLARLQLRQFGRRIELQKVIDGVGRVDILVDGWIVVECDSRAHHAGWQKQEEDRRRDLALAARGYACVRPTANIILTEPHVLTDAVRGLLACRR</sequence>
<dbReference type="EMBL" id="JAVFCB010000006">
    <property type="protein sequence ID" value="MDQ4214535.1"/>
    <property type="molecule type" value="Genomic_DNA"/>
</dbReference>
<gene>
    <name evidence="1" type="ORF">RBR11_11490</name>
</gene>
<comment type="caution">
    <text evidence="1">The sequence shown here is derived from an EMBL/GenBank/DDBJ whole genome shotgun (WGS) entry which is preliminary data.</text>
</comment>
<organism evidence="1 2">
    <name type="scientific">Microbacterium capsulatum</name>
    <dbReference type="NCBI Taxonomy" id="3041921"/>
    <lineage>
        <taxon>Bacteria</taxon>
        <taxon>Bacillati</taxon>
        <taxon>Actinomycetota</taxon>
        <taxon>Actinomycetes</taxon>
        <taxon>Micrococcales</taxon>
        <taxon>Microbacteriaceae</taxon>
        <taxon>Microbacterium</taxon>
    </lineage>
</organism>
<dbReference type="RefSeq" id="WP_308489479.1">
    <property type="nucleotide sequence ID" value="NZ_JAVFCB010000006.1"/>
</dbReference>
<evidence type="ECO:0000313" key="2">
    <source>
        <dbReference type="Proteomes" id="UP001230289"/>
    </source>
</evidence>
<name>A0ABU0XLC8_9MICO</name>
<evidence type="ECO:0008006" key="3">
    <source>
        <dbReference type="Google" id="ProtNLM"/>
    </source>
</evidence>
<evidence type="ECO:0000313" key="1">
    <source>
        <dbReference type="EMBL" id="MDQ4214535.1"/>
    </source>
</evidence>
<reference evidence="1 2" key="1">
    <citation type="submission" date="2023-08" db="EMBL/GenBank/DDBJ databases">
        <title>Microbacterium sp. nov., isolated from a waste landfill.</title>
        <authorList>
            <person name="Wen W."/>
        </authorList>
    </citation>
    <scope>NUCLEOTIDE SEQUENCE [LARGE SCALE GENOMIC DNA]</scope>
    <source>
        <strain evidence="1 2">ASV81</strain>
    </source>
</reference>
<accession>A0ABU0XLC8</accession>
<proteinExistence type="predicted"/>